<comment type="similarity">
    <text evidence="1">Belongs to the cycloisomerase 2 family.</text>
</comment>
<dbReference type="EMBL" id="JYIT01000044">
    <property type="protein sequence ID" value="KJL30339.1"/>
    <property type="molecule type" value="Genomic_DNA"/>
</dbReference>
<dbReference type="RefSeq" id="WP_045248997.1">
    <property type="nucleotide sequence ID" value="NZ_JYIT01000044.1"/>
</dbReference>
<dbReference type="Pfam" id="PF10282">
    <property type="entry name" value="Lactonase"/>
    <property type="match status" value="1"/>
</dbReference>
<feature type="compositionally biased region" description="Basic and acidic residues" evidence="2">
    <location>
        <begin position="140"/>
        <end position="160"/>
    </location>
</feature>
<accession>A0A0F0LCD2</accession>
<dbReference type="InterPro" id="IPR011048">
    <property type="entry name" value="Haem_d1_sf"/>
</dbReference>
<keyword evidence="4" id="KW-1185">Reference proteome</keyword>
<gene>
    <name evidence="3" type="primary">pgl_1</name>
    <name evidence="3" type="ORF">RL72_00246</name>
</gene>
<evidence type="ECO:0000256" key="2">
    <source>
        <dbReference type="SAM" id="MobiDB-lite"/>
    </source>
</evidence>
<dbReference type="PATRIC" id="fig|582680.7.peg.259"/>
<evidence type="ECO:0000313" key="4">
    <source>
        <dbReference type="Proteomes" id="UP000033448"/>
    </source>
</evidence>
<evidence type="ECO:0000256" key="1">
    <source>
        <dbReference type="ARBA" id="ARBA00005564"/>
    </source>
</evidence>
<evidence type="ECO:0000313" key="3">
    <source>
        <dbReference type="EMBL" id="KJL30339.1"/>
    </source>
</evidence>
<feature type="region of interest" description="Disordered" evidence="2">
    <location>
        <begin position="366"/>
        <end position="386"/>
    </location>
</feature>
<comment type="caution">
    <text evidence="3">The sequence shown here is derived from an EMBL/GenBank/DDBJ whole genome shotgun (WGS) entry which is preliminary data.</text>
</comment>
<feature type="compositionally biased region" description="Basic and acidic residues" evidence="2">
    <location>
        <begin position="173"/>
        <end position="189"/>
    </location>
</feature>
<dbReference type="PANTHER" id="PTHR30344">
    <property type="entry name" value="6-PHOSPHOGLUCONOLACTONASE-RELATED"/>
    <property type="match status" value="1"/>
</dbReference>
<dbReference type="Gene3D" id="2.130.10.10">
    <property type="entry name" value="YVTN repeat-like/Quinoprotein amine dehydrogenase"/>
    <property type="match status" value="2"/>
</dbReference>
<dbReference type="GO" id="GO:0017057">
    <property type="term" value="F:6-phosphogluconolactonase activity"/>
    <property type="evidence" value="ECO:0007669"/>
    <property type="project" value="UniProtKB-EC"/>
</dbReference>
<dbReference type="SUPFAM" id="SSF51004">
    <property type="entry name" value="C-terminal (heme d1) domain of cytochrome cd1-nitrite reductase"/>
    <property type="match status" value="1"/>
</dbReference>
<protein>
    <submittedName>
        <fullName evidence="3">6-phosphogluconolactonase</fullName>
        <ecNumber evidence="3">3.1.1.31</ecNumber>
    </submittedName>
</protein>
<sequence>MTRFWVGGYGADMEGPADGIGLLAVADGQGPTTLGYRGAVAPAPSPSWLAQHPTLDVVYAALEGAGEVAAFARTGERALRPLGRPVAAGQYVCHLAVSPDGRFLVASCYGDGRVVRIGLGSDGALQPDARDKAAELREALFGDRGAEEREGGDESEHRADPTAAVDPYASDPNRLDRSLSPSKDGDPRVSHAHAAAFLPDGRIATTDLGYDLVRIWRPAPTGLTLDHEVVLPRGSGPRHMVVHPSGHLHVVTEYSCELFTLAADREGRWGLVAGTPVSAIATPGHDYPAELSRSKDGETLYAGVRGSNTVAALRVRGSGERVEPLALADAGVDWPRHHLVHDGALLVAGQRSDEITVLDLDDRTGAPGRIRHRTPAPAPTHLLPVR</sequence>
<reference evidence="3 4" key="1">
    <citation type="submission" date="2015-02" db="EMBL/GenBank/DDBJ databases">
        <title>Draft genome sequences of ten Microbacterium spp. with emphasis on heavy metal contaminated environments.</title>
        <authorList>
            <person name="Corretto E."/>
        </authorList>
    </citation>
    <scope>NUCLEOTIDE SEQUENCE [LARGE SCALE GENOMIC DNA]</scope>
    <source>
        <strain evidence="3 4">DSM 23848</strain>
    </source>
</reference>
<name>A0A0F0LCD2_9MICO</name>
<dbReference type="EC" id="3.1.1.31" evidence="3"/>
<proteinExistence type="inferred from homology"/>
<dbReference type="OrthoDB" id="9790815at2"/>
<keyword evidence="3" id="KW-0378">Hydrolase</keyword>
<dbReference type="InterPro" id="IPR050282">
    <property type="entry name" value="Cycloisomerase_2"/>
</dbReference>
<dbReference type="PANTHER" id="PTHR30344:SF1">
    <property type="entry name" value="6-PHOSPHOGLUCONOLACTONASE"/>
    <property type="match status" value="1"/>
</dbReference>
<dbReference type="AlphaFoldDB" id="A0A0F0LCD2"/>
<feature type="region of interest" description="Disordered" evidence="2">
    <location>
        <begin position="140"/>
        <end position="190"/>
    </location>
</feature>
<organism evidence="3 4">
    <name type="scientific">Microbacterium azadirachtae</name>
    <dbReference type="NCBI Taxonomy" id="582680"/>
    <lineage>
        <taxon>Bacteria</taxon>
        <taxon>Bacillati</taxon>
        <taxon>Actinomycetota</taxon>
        <taxon>Actinomycetes</taxon>
        <taxon>Micrococcales</taxon>
        <taxon>Microbacteriaceae</taxon>
        <taxon>Microbacterium</taxon>
    </lineage>
</organism>
<dbReference type="InterPro" id="IPR019405">
    <property type="entry name" value="Lactonase_7-beta_prop"/>
</dbReference>
<dbReference type="InterPro" id="IPR015943">
    <property type="entry name" value="WD40/YVTN_repeat-like_dom_sf"/>
</dbReference>
<dbReference type="Proteomes" id="UP000033448">
    <property type="component" value="Unassembled WGS sequence"/>
</dbReference>